<keyword evidence="1" id="KW-1133">Transmembrane helix</keyword>
<dbReference type="AlphaFoldDB" id="A0A4S4E5H5"/>
<evidence type="ECO:0000313" key="2">
    <source>
        <dbReference type="EMBL" id="THG11239.1"/>
    </source>
</evidence>
<evidence type="ECO:0000256" key="1">
    <source>
        <dbReference type="SAM" id="Phobius"/>
    </source>
</evidence>
<sequence>MVMAIVISVMFLFVGIGVLVIIHICIVEGTSRRFGRSSAIERGNFGSNKSMSKADVEKLPCFDFKPKDECESSSNSPVDCAVCLDNFKVGDKCSAAVTVCGASIAVHLVLPFHLRRLRRSLHLHRCPLSSCPLSHRRRNHTDISDMCAPSSQPISRSPPSPSLSLYIHDVTVFVDLFVDNGVSVFVDIFADDLFVDKLLTVLNVKTDLNRETFGGRGNLILVGGRNGEVLAIGDWGRGVGSSASPHPVAIPIVQQLKK</sequence>
<feature type="transmembrane region" description="Helical" evidence="1">
    <location>
        <begin position="6"/>
        <end position="27"/>
    </location>
</feature>
<dbReference type="InterPro" id="IPR013083">
    <property type="entry name" value="Znf_RING/FYVE/PHD"/>
</dbReference>
<dbReference type="EMBL" id="SDRB02007377">
    <property type="protein sequence ID" value="THG11239.1"/>
    <property type="molecule type" value="Genomic_DNA"/>
</dbReference>
<protein>
    <recommendedName>
        <fullName evidence="4">RING-type domain-containing protein</fullName>
    </recommendedName>
</protein>
<reference evidence="2 3" key="1">
    <citation type="journal article" date="2018" name="Proc. Natl. Acad. Sci. U.S.A.">
        <title>Draft genome sequence of Camellia sinensis var. sinensis provides insights into the evolution of the tea genome and tea quality.</title>
        <authorList>
            <person name="Wei C."/>
            <person name="Yang H."/>
            <person name="Wang S."/>
            <person name="Zhao J."/>
            <person name="Liu C."/>
            <person name="Gao L."/>
            <person name="Xia E."/>
            <person name="Lu Y."/>
            <person name="Tai Y."/>
            <person name="She G."/>
            <person name="Sun J."/>
            <person name="Cao H."/>
            <person name="Tong W."/>
            <person name="Gao Q."/>
            <person name="Li Y."/>
            <person name="Deng W."/>
            <person name="Jiang X."/>
            <person name="Wang W."/>
            <person name="Chen Q."/>
            <person name="Zhang S."/>
            <person name="Li H."/>
            <person name="Wu J."/>
            <person name="Wang P."/>
            <person name="Li P."/>
            <person name="Shi C."/>
            <person name="Zheng F."/>
            <person name="Jian J."/>
            <person name="Huang B."/>
            <person name="Shan D."/>
            <person name="Shi M."/>
            <person name="Fang C."/>
            <person name="Yue Y."/>
            <person name="Li F."/>
            <person name="Li D."/>
            <person name="Wei S."/>
            <person name="Han B."/>
            <person name="Jiang C."/>
            <person name="Yin Y."/>
            <person name="Xia T."/>
            <person name="Zhang Z."/>
            <person name="Bennetzen J.L."/>
            <person name="Zhao S."/>
            <person name="Wan X."/>
        </authorList>
    </citation>
    <scope>NUCLEOTIDE SEQUENCE [LARGE SCALE GENOMIC DNA]</scope>
    <source>
        <strain evidence="3">cv. Shuchazao</strain>
        <tissue evidence="2">Leaf</tissue>
    </source>
</reference>
<comment type="caution">
    <text evidence="2">The sequence shown here is derived from an EMBL/GenBank/DDBJ whole genome shotgun (WGS) entry which is preliminary data.</text>
</comment>
<keyword evidence="1" id="KW-0812">Transmembrane</keyword>
<dbReference type="Proteomes" id="UP000306102">
    <property type="component" value="Unassembled WGS sequence"/>
</dbReference>
<keyword evidence="3" id="KW-1185">Reference proteome</keyword>
<gene>
    <name evidence="2" type="ORF">TEA_000064</name>
</gene>
<name>A0A4S4E5H5_CAMSN</name>
<accession>A0A4S4E5H5</accession>
<evidence type="ECO:0008006" key="4">
    <source>
        <dbReference type="Google" id="ProtNLM"/>
    </source>
</evidence>
<organism evidence="2 3">
    <name type="scientific">Camellia sinensis var. sinensis</name>
    <name type="common">China tea</name>
    <dbReference type="NCBI Taxonomy" id="542762"/>
    <lineage>
        <taxon>Eukaryota</taxon>
        <taxon>Viridiplantae</taxon>
        <taxon>Streptophyta</taxon>
        <taxon>Embryophyta</taxon>
        <taxon>Tracheophyta</taxon>
        <taxon>Spermatophyta</taxon>
        <taxon>Magnoliopsida</taxon>
        <taxon>eudicotyledons</taxon>
        <taxon>Gunneridae</taxon>
        <taxon>Pentapetalae</taxon>
        <taxon>asterids</taxon>
        <taxon>Ericales</taxon>
        <taxon>Theaceae</taxon>
        <taxon>Camellia</taxon>
    </lineage>
</organism>
<proteinExistence type="predicted"/>
<keyword evidence="1" id="KW-0472">Membrane</keyword>
<evidence type="ECO:0000313" key="3">
    <source>
        <dbReference type="Proteomes" id="UP000306102"/>
    </source>
</evidence>
<dbReference type="Gene3D" id="3.30.40.10">
    <property type="entry name" value="Zinc/RING finger domain, C3HC4 (zinc finger)"/>
    <property type="match status" value="1"/>
</dbReference>